<dbReference type="PANTHER" id="PTHR44943">
    <property type="entry name" value="CELLULOSE SYNTHASE OPERON PROTEIN C"/>
    <property type="match status" value="1"/>
</dbReference>
<evidence type="ECO:0000259" key="4">
    <source>
        <dbReference type="Pfam" id="PF04577"/>
    </source>
</evidence>
<dbReference type="PROSITE" id="PS50005">
    <property type="entry name" value="TPR"/>
    <property type="match status" value="4"/>
</dbReference>
<feature type="repeat" description="TPR" evidence="3">
    <location>
        <begin position="138"/>
        <end position="171"/>
    </location>
</feature>
<feature type="domain" description="Glycosyltransferase 61 catalytic" evidence="4">
    <location>
        <begin position="665"/>
        <end position="839"/>
    </location>
</feature>
<dbReference type="Gene3D" id="1.25.40.10">
    <property type="entry name" value="Tetratricopeptide repeat domain"/>
    <property type="match status" value="4"/>
</dbReference>
<feature type="repeat" description="TPR" evidence="3">
    <location>
        <begin position="429"/>
        <end position="462"/>
    </location>
</feature>
<dbReference type="Pfam" id="PF00515">
    <property type="entry name" value="TPR_1"/>
    <property type="match status" value="1"/>
</dbReference>
<dbReference type="Pfam" id="PF13174">
    <property type="entry name" value="TPR_6"/>
    <property type="match status" value="1"/>
</dbReference>
<accession>A0ABR9UIA6</accession>
<dbReference type="Pfam" id="PF13414">
    <property type="entry name" value="TPR_11"/>
    <property type="match status" value="1"/>
</dbReference>
<dbReference type="InterPro" id="IPR011990">
    <property type="entry name" value="TPR-like_helical_dom_sf"/>
</dbReference>
<organism evidence="5 6">
    <name type="scientific">Planktothrix mougeotii LEGE 06226</name>
    <dbReference type="NCBI Taxonomy" id="1828728"/>
    <lineage>
        <taxon>Bacteria</taxon>
        <taxon>Bacillati</taxon>
        <taxon>Cyanobacteriota</taxon>
        <taxon>Cyanophyceae</taxon>
        <taxon>Oscillatoriophycideae</taxon>
        <taxon>Oscillatoriales</taxon>
        <taxon>Microcoleaceae</taxon>
        <taxon>Planktothrix</taxon>
    </lineage>
</organism>
<dbReference type="PANTHER" id="PTHR44943:SF8">
    <property type="entry name" value="TPR REPEAT-CONTAINING PROTEIN MJ0263"/>
    <property type="match status" value="1"/>
</dbReference>
<dbReference type="InterPro" id="IPR019734">
    <property type="entry name" value="TPR_rpt"/>
</dbReference>
<gene>
    <name evidence="5" type="ORF">IQ236_23570</name>
</gene>
<keyword evidence="6" id="KW-1185">Reference proteome</keyword>
<dbReference type="Pfam" id="PF04577">
    <property type="entry name" value="Glyco_transf_61"/>
    <property type="match status" value="1"/>
</dbReference>
<evidence type="ECO:0000256" key="1">
    <source>
        <dbReference type="ARBA" id="ARBA00022737"/>
    </source>
</evidence>
<name>A0ABR9UIA6_9CYAN</name>
<evidence type="ECO:0000256" key="3">
    <source>
        <dbReference type="PROSITE-ProRule" id="PRU00339"/>
    </source>
</evidence>
<evidence type="ECO:0000313" key="6">
    <source>
        <dbReference type="Proteomes" id="UP000640725"/>
    </source>
</evidence>
<sequence>MSENPDSTESFVPSPIVGGEEELLCSMNSLQAQGNRFLNKQQFLEAISIYEQCILEFPDVISNYWYLGLSWLLHGDSFQAQTIWFSAFTQFNLDLEAPEITEFVNFLKGHAENYLSSQYPQFSQQIYEAILDWCETDIEIYDDLGQALALQGDLETAIEVWQRGIELQPNHCSAYLNQAILYQKLEQFEQAIQCYQEVIQRSPDYLSFYQLGLCFTQIQEWESAIDAFKKSIQLQPNYAPAYSDLGINLIIKGLLESGINALKQALEQQPQFYQALIQKIPNETLLTPNINPLAIQLLKLLYLPSQEQIDLYLCLGKILSDFDPKSALILLKKAQEIAPNNFEVYLTYGNIFYDQKQDYVEALQCYWAANLSGSLSVFKTKTVTDSKIDLNKNKADYNLALGKCWLKLEQFQKAITYLKEAIDFNPNLIEAYYNLAQALFNIGEIQEAIYYLKQSLKEHSESALYLGYFGFLLVYNYQTEDGLFYFKKALEKESSMTVLVDSLLNHLFQTGKLNPNLNLSEVQAVNPPTQFDELTKDWLKLNSLNQLNYQQIYSEMVVDLKPPKSLDHSIHFSFRFGQKIQLPSAFVVQLLQGRFWLSSDQTQSAILTTEQHFLGDLSPEFPLLSPGHPEKHPRHHSILSVQKLPPIHQIQGTVAVLAGLSNSVYFHWMLDVLPRIELLRKSNINLDNIDYFIVDNRCHFQQETLELLGIPENQQINIHNLHHVQATELIVPSFPGCVAWMPKWTCDFLKQQFLIPDLISNLPNFKRIYITRNSAKSRRVLNEDELLTILKPFGVESVQLESMSVVEQAALFSQAELIIAPHGSGLTNLVFCQPGTKVIELFSPNYVYHCYWWISNLVELDYYYYIGETLPGYYLHRFTYPRNFSEDIWIDIQPFLTLLKTVEIS</sequence>
<dbReference type="SUPFAM" id="SSF48452">
    <property type="entry name" value="TPR-like"/>
    <property type="match status" value="3"/>
</dbReference>
<feature type="repeat" description="TPR" evidence="3">
    <location>
        <begin position="205"/>
        <end position="238"/>
    </location>
</feature>
<keyword evidence="2 3" id="KW-0802">TPR repeat</keyword>
<evidence type="ECO:0000313" key="5">
    <source>
        <dbReference type="EMBL" id="MBE9146175.1"/>
    </source>
</evidence>
<dbReference type="Proteomes" id="UP000640725">
    <property type="component" value="Unassembled WGS sequence"/>
</dbReference>
<dbReference type="SMART" id="SM00028">
    <property type="entry name" value="TPR"/>
    <property type="match status" value="9"/>
</dbReference>
<dbReference type="Pfam" id="PF13181">
    <property type="entry name" value="TPR_8"/>
    <property type="match status" value="1"/>
</dbReference>
<dbReference type="InterPro" id="IPR051685">
    <property type="entry name" value="Ycf3/AcsC/BcsC/TPR_MFPF"/>
</dbReference>
<dbReference type="PROSITE" id="PS50293">
    <property type="entry name" value="TPR_REGION"/>
    <property type="match status" value="1"/>
</dbReference>
<protein>
    <submittedName>
        <fullName evidence="5">DUF563 domain-containing protein</fullName>
    </submittedName>
</protein>
<proteinExistence type="predicted"/>
<keyword evidence="1" id="KW-0677">Repeat</keyword>
<dbReference type="RefSeq" id="WP_193871547.1">
    <property type="nucleotide sequence ID" value="NZ_JADEWU010000085.1"/>
</dbReference>
<feature type="repeat" description="TPR" evidence="3">
    <location>
        <begin position="395"/>
        <end position="428"/>
    </location>
</feature>
<evidence type="ECO:0000256" key="2">
    <source>
        <dbReference type="ARBA" id="ARBA00022803"/>
    </source>
</evidence>
<comment type="caution">
    <text evidence="5">The sequence shown here is derived from an EMBL/GenBank/DDBJ whole genome shotgun (WGS) entry which is preliminary data.</text>
</comment>
<dbReference type="EMBL" id="JADEWU010000085">
    <property type="protein sequence ID" value="MBE9146175.1"/>
    <property type="molecule type" value="Genomic_DNA"/>
</dbReference>
<reference evidence="5 6" key="1">
    <citation type="submission" date="2020-10" db="EMBL/GenBank/DDBJ databases">
        <authorList>
            <person name="Castelo-Branco R."/>
            <person name="Eusebio N."/>
            <person name="Adriana R."/>
            <person name="Vieira A."/>
            <person name="Brugerolle De Fraissinette N."/>
            <person name="Rezende De Castro R."/>
            <person name="Schneider M.P."/>
            <person name="Vasconcelos V."/>
            <person name="Leao P.N."/>
        </authorList>
    </citation>
    <scope>NUCLEOTIDE SEQUENCE [LARGE SCALE GENOMIC DNA]</scope>
    <source>
        <strain evidence="5 6">LEGE 06226</strain>
    </source>
</reference>
<dbReference type="InterPro" id="IPR049625">
    <property type="entry name" value="Glyco_transf_61_cat"/>
</dbReference>